<dbReference type="RefSeq" id="WP_184953656.1">
    <property type="nucleotide sequence ID" value="NZ_BOMC01000076.1"/>
</dbReference>
<keyword evidence="3 5" id="KW-0378">Hydrolase</keyword>
<keyword evidence="2 5" id="KW-0645">Protease</keyword>
<dbReference type="Pfam" id="PF00082">
    <property type="entry name" value="Peptidase_S8"/>
    <property type="match status" value="1"/>
</dbReference>
<dbReference type="InterPro" id="IPR013783">
    <property type="entry name" value="Ig-like_fold"/>
</dbReference>
<dbReference type="InterPro" id="IPR050131">
    <property type="entry name" value="Peptidase_S8_subtilisin-like"/>
</dbReference>
<comment type="caution">
    <text evidence="8">The sequence shown here is derived from an EMBL/GenBank/DDBJ whole genome shotgun (WGS) entry which is preliminary data.</text>
</comment>
<feature type="domain" description="Peptidase S8/S53" evidence="7">
    <location>
        <begin position="46"/>
        <end position="274"/>
    </location>
</feature>
<keyword evidence="9" id="KW-1185">Reference proteome</keyword>
<keyword evidence="4 5" id="KW-0720">Serine protease</keyword>
<gene>
    <name evidence="8" type="ORF">BKA14_005425</name>
</gene>
<dbReference type="Proteomes" id="UP000542742">
    <property type="component" value="Unassembled WGS sequence"/>
</dbReference>
<evidence type="ECO:0000256" key="1">
    <source>
        <dbReference type="ARBA" id="ARBA00011073"/>
    </source>
</evidence>
<feature type="active site" description="Charge relay system" evidence="5">
    <location>
        <position position="85"/>
    </location>
</feature>
<dbReference type="Gene3D" id="2.60.40.10">
    <property type="entry name" value="Immunoglobulins"/>
    <property type="match status" value="1"/>
</dbReference>
<dbReference type="EMBL" id="JACHMF010000001">
    <property type="protein sequence ID" value="MBB4695277.1"/>
    <property type="molecule type" value="Genomic_DNA"/>
</dbReference>
<evidence type="ECO:0000313" key="9">
    <source>
        <dbReference type="Proteomes" id="UP000542742"/>
    </source>
</evidence>
<reference evidence="8 9" key="1">
    <citation type="submission" date="2020-08" db="EMBL/GenBank/DDBJ databases">
        <title>Sequencing the genomes of 1000 actinobacteria strains.</title>
        <authorList>
            <person name="Klenk H.-P."/>
        </authorList>
    </citation>
    <scope>NUCLEOTIDE SEQUENCE [LARGE SCALE GENOMIC DNA]</scope>
    <source>
        <strain evidence="8 9">DSM 45518</strain>
    </source>
</reference>
<evidence type="ECO:0000256" key="5">
    <source>
        <dbReference type="PROSITE-ProRule" id="PRU01240"/>
    </source>
</evidence>
<dbReference type="InterPro" id="IPR036852">
    <property type="entry name" value="Peptidase_S8/S53_dom_sf"/>
</dbReference>
<dbReference type="GO" id="GO:0005975">
    <property type="term" value="P:carbohydrate metabolic process"/>
    <property type="evidence" value="ECO:0007669"/>
    <property type="project" value="UniProtKB-ARBA"/>
</dbReference>
<feature type="signal peptide" evidence="6">
    <location>
        <begin position="1"/>
        <end position="22"/>
    </location>
</feature>
<dbReference type="PANTHER" id="PTHR43806:SF11">
    <property type="entry name" value="CEREVISIN-RELATED"/>
    <property type="match status" value="1"/>
</dbReference>
<evidence type="ECO:0000256" key="4">
    <source>
        <dbReference type="ARBA" id="ARBA00022825"/>
    </source>
</evidence>
<evidence type="ECO:0000256" key="2">
    <source>
        <dbReference type="ARBA" id="ARBA00022670"/>
    </source>
</evidence>
<evidence type="ECO:0000256" key="3">
    <source>
        <dbReference type="ARBA" id="ARBA00022801"/>
    </source>
</evidence>
<evidence type="ECO:0000313" key="8">
    <source>
        <dbReference type="EMBL" id="MBB4695277.1"/>
    </source>
</evidence>
<dbReference type="Pfam" id="PF17957">
    <property type="entry name" value="Big_7"/>
    <property type="match status" value="1"/>
</dbReference>
<dbReference type="SUPFAM" id="SSF52743">
    <property type="entry name" value="Subtilisin-like"/>
    <property type="match status" value="1"/>
</dbReference>
<dbReference type="InterPro" id="IPR000209">
    <property type="entry name" value="Peptidase_S8/S53_dom"/>
</dbReference>
<dbReference type="GO" id="GO:0004252">
    <property type="term" value="F:serine-type endopeptidase activity"/>
    <property type="evidence" value="ECO:0007669"/>
    <property type="project" value="UniProtKB-UniRule"/>
</dbReference>
<dbReference type="GO" id="GO:0006508">
    <property type="term" value="P:proteolysis"/>
    <property type="evidence" value="ECO:0007669"/>
    <property type="project" value="UniProtKB-KW"/>
</dbReference>
<organism evidence="8 9">
    <name type="scientific">Paractinoplanes abujensis</name>
    <dbReference type="NCBI Taxonomy" id="882441"/>
    <lineage>
        <taxon>Bacteria</taxon>
        <taxon>Bacillati</taxon>
        <taxon>Actinomycetota</taxon>
        <taxon>Actinomycetes</taxon>
        <taxon>Micromonosporales</taxon>
        <taxon>Micromonosporaceae</taxon>
        <taxon>Paractinoplanes</taxon>
    </lineage>
</organism>
<dbReference type="PRINTS" id="PR00723">
    <property type="entry name" value="SUBTILISIN"/>
</dbReference>
<protein>
    <recommendedName>
        <fullName evidence="7">Peptidase S8/S53 domain-containing protein</fullName>
    </recommendedName>
</protein>
<dbReference type="PANTHER" id="PTHR43806">
    <property type="entry name" value="PEPTIDASE S8"/>
    <property type="match status" value="1"/>
</dbReference>
<dbReference type="InterPro" id="IPR015500">
    <property type="entry name" value="Peptidase_S8_subtilisin-rel"/>
</dbReference>
<dbReference type="PROSITE" id="PS00138">
    <property type="entry name" value="SUBTILASE_SER"/>
    <property type="match status" value="1"/>
</dbReference>
<sequence length="455" mass="46260">MRKLLAGLAAAGSMLVATPAQAAVAQPGLIEARVTAAWASTRGSSRVIVAVIDTGVSRLPDLAGRLLTGRDFVNHDDDASDDNGHGTMAATVIAAATGNRTGVDGVCGNCRILPVKVLNAKGGGSYTDIALGIRYAADRGAAVISLSLGGADDSSLLRDAVGYAESKGALVVAAAGNRGVSTPHYPAAIGSVLAVGGVTSTGARYDWSNFGSWVGVTAPGCNPAQGPSGTVGQYCGTSSATPFVAGVAALLASTDPTPSAALIRTTLISTRTRRSGRVDALAALRALPIDGDVVRPSLAFGAVRPLVRGRVTVTAGAADQHGVRRVQLYAAGRLIATDTTAPYSFVWQSAPRTGPVPLELRAYDRKGNLTVVRRTVRADNAAPVLRLAKSGRTVTARATDPSGLARLELIVNGKVTARSAAAAHRFVVPARARTVVVRAVDRAGNARVANGKLGG</sequence>
<keyword evidence="6" id="KW-0732">Signal</keyword>
<dbReference type="AlphaFoldDB" id="A0A7W7CV75"/>
<feature type="chain" id="PRO_5031423653" description="Peptidase S8/S53 domain-containing protein" evidence="6">
    <location>
        <begin position="23"/>
        <end position="455"/>
    </location>
</feature>
<accession>A0A7W7CV75</accession>
<name>A0A7W7CV75_9ACTN</name>
<dbReference type="Gene3D" id="3.40.50.200">
    <property type="entry name" value="Peptidase S8/S53 domain"/>
    <property type="match status" value="1"/>
</dbReference>
<dbReference type="PROSITE" id="PS51892">
    <property type="entry name" value="SUBTILASE"/>
    <property type="match status" value="1"/>
</dbReference>
<evidence type="ECO:0000259" key="7">
    <source>
        <dbReference type="Pfam" id="PF00082"/>
    </source>
</evidence>
<feature type="active site" description="Charge relay system" evidence="5">
    <location>
        <position position="53"/>
    </location>
</feature>
<dbReference type="InterPro" id="IPR023828">
    <property type="entry name" value="Peptidase_S8_Ser-AS"/>
</dbReference>
<feature type="active site" description="Charge relay system" evidence="5">
    <location>
        <position position="238"/>
    </location>
</feature>
<evidence type="ECO:0000256" key="6">
    <source>
        <dbReference type="SAM" id="SignalP"/>
    </source>
</evidence>
<comment type="similarity">
    <text evidence="1 5">Belongs to the peptidase S8 family.</text>
</comment>
<proteinExistence type="inferred from homology"/>